<dbReference type="Proteomes" id="UP000680750">
    <property type="component" value="Chromosome"/>
</dbReference>
<keyword evidence="3" id="KW-1185">Reference proteome</keyword>
<gene>
    <name evidence="2" type="ORF">Asera_63600</name>
</gene>
<reference evidence="2" key="1">
    <citation type="submission" date="2020-08" db="EMBL/GenBank/DDBJ databases">
        <title>Whole genome shotgun sequence of Actinocatenispora sera NBRC 101916.</title>
        <authorList>
            <person name="Komaki H."/>
            <person name="Tamura T."/>
        </authorList>
    </citation>
    <scope>NUCLEOTIDE SEQUENCE</scope>
    <source>
        <strain evidence="2">NBRC 101916</strain>
    </source>
</reference>
<feature type="region of interest" description="Disordered" evidence="1">
    <location>
        <begin position="1"/>
        <end position="26"/>
    </location>
</feature>
<protein>
    <submittedName>
        <fullName evidence="2">Uncharacterized protein</fullName>
    </submittedName>
</protein>
<evidence type="ECO:0000313" key="3">
    <source>
        <dbReference type="Proteomes" id="UP000680750"/>
    </source>
</evidence>
<accession>A0A810LCG3</accession>
<evidence type="ECO:0000313" key="2">
    <source>
        <dbReference type="EMBL" id="BCJ32252.1"/>
    </source>
</evidence>
<sequence>MRQPNVSVGDLTDRRPSSTQTRHPVAVPPFVRVRAGGRVVGRPVTGGTNRALLDAYPTEPSETRCSRSYLTVRPGAHANKDSVCRQPVTARSAADHTFGPGWFPRAAR</sequence>
<evidence type="ECO:0000256" key="1">
    <source>
        <dbReference type="SAM" id="MobiDB-lite"/>
    </source>
</evidence>
<proteinExistence type="predicted"/>
<dbReference type="AlphaFoldDB" id="A0A810LCG3"/>
<dbReference type="KEGG" id="aser:Asera_63600"/>
<dbReference type="EMBL" id="AP023354">
    <property type="protein sequence ID" value="BCJ32252.1"/>
    <property type="molecule type" value="Genomic_DNA"/>
</dbReference>
<name>A0A810LCG3_9ACTN</name>
<organism evidence="2 3">
    <name type="scientific">Actinocatenispora sera</name>
    <dbReference type="NCBI Taxonomy" id="390989"/>
    <lineage>
        <taxon>Bacteria</taxon>
        <taxon>Bacillati</taxon>
        <taxon>Actinomycetota</taxon>
        <taxon>Actinomycetes</taxon>
        <taxon>Micromonosporales</taxon>
        <taxon>Micromonosporaceae</taxon>
        <taxon>Actinocatenispora</taxon>
    </lineage>
</organism>